<dbReference type="InterPro" id="IPR016528">
    <property type="entry name" value="VPS11"/>
</dbReference>
<protein>
    <recommendedName>
        <fullName evidence="9">Vacuolar protein sorting-associated protein 11 homolog</fullName>
    </recommendedName>
</protein>
<evidence type="ECO:0000256" key="1">
    <source>
        <dbReference type="ARBA" id="ARBA00007070"/>
    </source>
</evidence>
<evidence type="ECO:0000256" key="12">
    <source>
        <dbReference type="SAM" id="Coils"/>
    </source>
</evidence>
<evidence type="ECO:0000256" key="10">
    <source>
        <dbReference type="PROSITE-ProRule" id="PRU00175"/>
    </source>
</evidence>
<dbReference type="InterPro" id="IPR024763">
    <property type="entry name" value="VPS11_C"/>
</dbReference>
<dbReference type="PIRSF" id="PIRSF007860">
    <property type="entry name" value="VPS11"/>
    <property type="match status" value="1"/>
</dbReference>
<evidence type="ECO:0000256" key="8">
    <source>
        <dbReference type="ARBA" id="ARBA00029433"/>
    </source>
</evidence>
<dbReference type="CDD" id="cd16688">
    <property type="entry name" value="RING-H2_Vps11"/>
    <property type="match status" value="1"/>
</dbReference>
<dbReference type="GO" id="GO:0007032">
    <property type="term" value="P:endosome organization"/>
    <property type="evidence" value="ECO:0007669"/>
    <property type="project" value="TreeGrafter"/>
</dbReference>
<keyword evidence="5" id="KW-0862">Zinc</keyword>
<evidence type="ECO:0000313" key="14">
    <source>
        <dbReference type="EMBL" id="CAE0612428.1"/>
    </source>
</evidence>
<keyword evidence="4 10" id="KW-0863">Zinc-finger</keyword>
<keyword evidence="2" id="KW-0813">Transport</keyword>
<evidence type="ECO:0000256" key="7">
    <source>
        <dbReference type="ARBA" id="ARBA00023136"/>
    </source>
</evidence>
<dbReference type="AlphaFoldDB" id="A0A7S3XF04"/>
<reference evidence="14" key="1">
    <citation type="submission" date="2021-01" db="EMBL/GenBank/DDBJ databases">
        <authorList>
            <person name="Corre E."/>
            <person name="Pelletier E."/>
            <person name="Niang G."/>
            <person name="Scheremetjew M."/>
            <person name="Finn R."/>
            <person name="Kale V."/>
            <person name="Holt S."/>
            <person name="Cochrane G."/>
            <person name="Meng A."/>
            <person name="Brown T."/>
            <person name="Cohen L."/>
        </authorList>
    </citation>
    <scope>NUCLEOTIDE SEQUENCE</scope>
    <source>
        <strain evidence="14">CCMP1897</strain>
    </source>
</reference>
<dbReference type="PANTHER" id="PTHR23323:SF24">
    <property type="entry name" value="VACUOLAR PROTEIN SORTING-ASSOCIATED PROTEIN 11 HOMOLOG"/>
    <property type="match status" value="1"/>
</dbReference>
<dbReference type="PROSITE" id="PS50236">
    <property type="entry name" value="CHCR"/>
    <property type="match status" value="2"/>
</dbReference>
<comment type="subcellular location">
    <subcellularLocation>
        <location evidence="8">Endomembrane system</location>
        <topology evidence="8">Peripheral membrane protein</topology>
        <orientation evidence="8">Cytoplasmic side</orientation>
    </subcellularLocation>
    <subcellularLocation>
        <location evidence="9">Vacuole membrane</location>
        <topology evidence="9">Peripheral membrane protein</topology>
    </subcellularLocation>
    <subcellularLocation>
        <location evidence="9">Prevacuolar compartment membrane</location>
        <topology evidence="9">Peripheral membrane protein</topology>
    </subcellularLocation>
</comment>
<dbReference type="InterPro" id="IPR013083">
    <property type="entry name" value="Znf_RING/FYVE/PHD"/>
</dbReference>
<keyword evidence="9" id="KW-0926">Vacuole</keyword>
<proteinExistence type="inferred from homology"/>
<dbReference type="Pfam" id="PF23341">
    <property type="entry name" value="PEP5_VPS11_N"/>
    <property type="match status" value="1"/>
</dbReference>
<evidence type="ECO:0000256" key="2">
    <source>
        <dbReference type="ARBA" id="ARBA00022448"/>
    </source>
</evidence>
<dbReference type="PANTHER" id="PTHR23323">
    <property type="entry name" value="VACUOLAR PROTEIN SORTING-ASSOCIATED PROTEIN"/>
    <property type="match status" value="1"/>
</dbReference>
<dbReference type="GO" id="GO:0009705">
    <property type="term" value="C:plant-type vacuole membrane"/>
    <property type="evidence" value="ECO:0007669"/>
    <property type="project" value="UniProtKB-UniRule"/>
</dbReference>
<dbReference type="Gene3D" id="3.30.40.10">
    <property type="entry name" value="Zinc/RING finger domain, C3HC4 (zinc finger)"/>
    <property type="match status" value="1"/>
</dbReference>
<dbReference type="InterPro" id="IPR057307">
    <property type="entry name" value="PEP5_VPS11_N"/>
</dbReference>
<dbReference type="GO" id="GO:0030897">
    <property type="term" value="C:HOPS complex"/>
    <property type="evidence" value="ECO:0007669"/>
    <property type="project" value="UniProtKB-UniRule"/>
</dbReference>
<dbReference type="InterPro" id="IPR057308">
    <property type="entry name" value="CHCR_PEP5_VPS11"/>
</dbReference>
<feature type="coiled-coil region" evidence="12">
    <location>
        <begin position="737"/>
        <end position="771"/>
    </location>
</feature>
<dbReference type="GO" id="GO:0033263">
    <property type="term" value="C:CORVET complex"/>
    <property type="evidence" value="ECO:0007669"/>
    <property type="project" value="UniProtKB-UniRule"/>
</dbReference>
<dbReference type="GO" id="GO:0030674">
    <property type="term" value="F:protein-macromolecule adaptor activity"/>
    <property type="evidence" value="ECO:0007669"/>
    <property type="project" value="TreeGrafter"/>
</dbReference>
<keyword evidence="12" id="KW-0175">Coiled coil</keyword>
<dbReference type="GO" id="GO:0007033">
    <property type="term" value="P:vacuole organization"/>
    <property type="evidence" value="ECO:0007669"/>
    <property type="project" value="TreeGrafter"/>
</dbReference>
<dbReference type="GO" id="GO:0048284">
    <property type="term" value="P:organelle fusion"/>
    <property type="evidence" value="ECO:0007669"/>
    <property type="project" value="TreeGrafter"/>
</dbReference>
<evidence type="ECO:0000256" key="5">
    <source>
        <dbReference type="ARBA" id="ARBA00022833"/>
    </source>
</evidence>
<dbReference type="Pfam" id="PF17122">
    <property type="entry name" value="zf-C3H2C3"/>
    <property type="match status" value="1"/>
</dbReference>
<dbReference type="GO" id="GO:0008270">
    <property type="term" value="F:zinc ion binding"/>
    <property type="evidence" value="ECO:0007669"/>
    <property type="project" value="UniProtKB-KW"/>
</dbReference>
<dbReference type="EMBL" id="HBIS01006971">
    <property type="protein sequence ID" value="CAE0612428.1"/>
    <property type="molecule type" value="Transcribed_RNA"/>
</dbReference>
<feature type="repeat" description="CHCR" evidence="11">
    <location>
        <begin position="335"/>
        <end position="498"/>
    </location>
</feature>
<evidence type="ECO:0000256" key="11">
    <source>
        <dbReference type="PROSITE-ProRule" id="PRU01006"/>
    </source>
</evidence>
<name>A0A7S3XF04_9CHLO</name>
<dbReference type="GO" id="GO:0006904">
    <property type="term" value="P:vesicle docking involved in exocytosis"/>
    <property type="evidence" value="ECO:0007669"/>
    <property type="project" value="TreeGrafter"/>
</dbReference>
<gene>
    <name evidence="14" type="ORF">PSAL00342_LOCUS6324</name>
</gene>
<feature type="domain" description="RING-type" evidence="13">
    <location>
        <begin position="780"/>
        <end position="815"/>
    </location>
</feature>
<comment type="subunit">
    <text evidence="9">Core component of at least two putative endosomal tethering complexes, the homotypic fusion and vacuole protein sorting (HOPS) complex and the class C core vacuole/endosome tethering (CORVET) complex.</text>
</comment>
<organism evidence="14">
    <name type="scientific">Picocystis salinarum</name>
    <dbReference type="NCBI Taxonomy" id="88271"/>
    <lineage>
        <taxon>Eukaryota</taxon>
        <taxon>Viridiplantae</taxon>
        <taxon>Chlorophyta</taxon>
        <taxon>Picocystophyceae</taxon>
        <taxon>Picocystales</taxon>
        <taxon>Picocystaceae</taxon>
        <taxon>Picocystis</taxon>
    </lineage>
</organism>
<accession>A0A7S3XF04</accession>
<dbReference type="InterPro" id="IPR000547">
    <property type="entry name" value="Clathrin_H-chain/VPS_repeat"/>
</dbReference>
<sequence length="874" mass="99308">MVLTVGKEKGPNNANCFASKLWDLEQPVSKSGTRSCLQTLRGTSNNRYIDGEINCCVVALDPLQKPSMKQHPGLIVGMGMANGDVLVFRGNVARDKYQKFVLQTTPEGNANARTAVTGLGLGMVGQQPVLYVVTSAQTMVYDLATRAKLHTLDDEGCETKNVCTTDKGQLVMGRKEAVYIYEVDGRGPCFAFPGDRRLMKWWQGYLITVDHVEESKKLAVSNTVYETEQQERNDIKVYDLKNKLIVCNLKLVDEVLDVVFEWDGMVVIQKSCCLYLREKDMASKLEILFQKDLYVIALSLVPEDPSFAEVRSDVHQRYGDHLYKKGDYTGAMEQYIETIGFLEPSYVIRKFLDAQRISSLTLYLEKLHEKGLGGADHTTLLLNCYTRLKDVSKLDAFIAAATSFEDENERHAGKTQYGGSFDVSTAIRVLRGAEYFEHALFLSKQAGDYDWYFRILFDDLKRYEEGIEHIAQLEPNVRKGPLLKHGKTLLDHSPTRATAQLMELCTAGTEGAEPVAQATEFLHIYIEHPQELLVFLEFIVNTVPNSEDENVLTTTLLELYLAQDLEAARMHGAQNGHVEKSTSSIAGRNERREKAFHLLQKAWPDDSSDPHFDSSKALMLCQASEFSQGLVFLYERMGQYREVLEVYMADHNYRSLIDTCRRFSESMANTQPHWLRVLDYFVNHECREGKDVSAEVEEVLECIHDKSHLPPMLVLQTLSKNKEINMEVVRRYLSKSMDMQNRQIEEAHTESSRLEKETAQMEKEIKALRTKPILFQNNKCSACMNPLDLPSVHFFCMHSYHQRCLEDTEAECPICAPLAHNVWEIQSALARQASDPKSAEKFFRKLKDSSDGFSVVAEQFSRGLFAAPRMDEFT</sequence>
<dbReference type="Pfam" id="PF12451">
    <property type="entry name" value="VPS11_C"/>
    <property type="match status" value="1"/>
</dbReference>
<evidence type="ECO:0000256" key="4">
    <source>
        <dbReference type="ARBA" id="ARBA00022771"/>
    </source>
</evidence>
<feature type="repeat" description="CHCR" evidence="11">
    <location>
        <begin position="505"/>
        <end position="690"/>
    </location>
</feature>
<keyword evidence="3" id="KW-0479">Metal-binding</keyword>
<evidence type="ECO:0000256" key="3">
    <source>
        <dbReference type="ARBA" id="ARBA00022723"/>
    </source>
</evidence>
<keyword evidence="6" id="KW-0653">Protein transport</keyword>
<comment type="function">
    <text evidence="9">Involved in regulating membrane fusion at the tonoplast and the prevacuolar compartment.</text>
</comment>
<evidence type="ECO:0000256" key="9">
    <source>
        <dbReference type="PIRNR" id="PIRNR007860"/>
    </source>
</evidence>
<dbReference type="GO" id="GO:0006886">
    <property type="term" value="P:intracellular protein transport"/>
    <property type="evidence" value="ECO:0007669"/>
    <property type="project" value="UniProtKB-UniRule"/>
</dbReference>
<keyword evidence="7 9" id="KW-0472">Membrane</keyword>
<dbReference type="InterPro" id="IPR001841">
    <property type="entry name" value="Znf_RING"/>
</dbReference>
<evidence type="ECO:0000259" key="13">
    <source>
        <dbReference type="PROSITE" id="PS50089"/>
    </source>
</evidence>
<dbReference type="SUPFAM" id="SSF57850">
    <property type="entry name" value="RING/U-box"/>
    <property type="match status" value="1"/>
</dbReference>
<evidence type="ECO:0000256" key="6">
    <source>
        <dbReference type="ARBA" id="ARBA00022927"/>
    </source>
</evidence>
<dbReference type="PROSITE" id="PS50089">
    <property type="entry name" value="ZF_RING_2"/>
    <property type="match status" value="1"/>
</dbReference>
<comment type="similarity">
    <text evidence="1 9">Belongs to the VPS11 family.</text>
</comment>
<dbReference type="Pfam" id="PF23356">
    <property type="entry name" value="TPR_PEP5_VPS11"/>
    <property type="match status" value="1"/>
</dbReference>